<sequence>MTLELQSEEESYEFFPSIASKFMFRKREKHLCKLSEERAVNGVQASIQYLFKCARRISVDEESSGRMTNIQRIDFMEICGVASLFIIPRV</sequence>
<evidence type="ECO:0000313" key="2">
    <source>
        <dbReference type="Proteomes" id="UP000887116"/>
    </source>
</evidence>
<gene>
    <name evidence="1" type="ORF">TNCT_734421</name>
</gene>
<reference evidence="1" key="1">
    <citation type="submission" date="2020-07" db="EMBL/GenBank/DDBJ databases">
        <title>Multicomponent nature underlies the extraordinary mechanical properties of spider dragline silk.</title>
        <authorList>
            <person name="Kono N."/>
            <person name="Nakamura H."/>
            <person name="Mori M."/>
            <person name="Yoshida Y."/>
            <person name="Ohtoshi R."/>
            <person name="Malay A.D."/>
            <person name="Moran D.A.P."/>
            <person name="Tomita M."/>
            <person name="Numata K."/>
            <person name="Arakawa K."/>
        </authorList>
    </citation>
    <scope>NUCLEOTIDE SEQUENCE</scope>
</reference>
<dbReference type="Proteomes" id="UP000887116">
    <property type="component" value="Unassembled WGS sequence"/>
</dbReference>
<dbReference type="EMBL" id="BMAO01026899">
    <property type="protein sequence ID" value="GFR13214.1"/>
    <property type="molecule type" value="Genomic_DNA"/>
</dbReference>
<proteinExistence type="predicted"/>
<comment type="caution">
    <text evidence="1">The sequence shown here is derived from an EMBL/GenBank/DDBJ whole genome shotgun (WGS) entry which is preliminary data.</text>
</comment>
<name>A0A8X6GYV8_TRICU</name>
<accession>A0A8X6GYV8</accession>
<dbReference type="AlphaFoldDB" id="A0A8X6GYV8"/>
<protein>
    <submittedName>
        <fullName evidence="1">Uncharacterized protein</fullName>
    </submittedName>
</protein>
<keyword evidence="2" id="KW-1185">Reference proteome</keyword>
<dbReference type="OrthoDB" id="10305157at2759"/>
<evidence type="ECO:0000313" key="1">
    <source>
        <dbReference type="EMBL" id="GFR13214.1"/>
    </source>
</evidence>
<organism evidence="1 2">
    <name type="scientific">Trichonephila clavata</name>
    <name type="common">Joro spider</name>
    <name type="synonym">Nephila clavata</name>
    <dbReference type="NCBI Taxonomy" id="2740835"/>
    <lineage>
        <taxon>Eukaryota</taxon>
        <taxon>Metazoa</taxon>
        <taxon>Ecdysozoa</taxon>
        <taxon>Arthropoda</taxon>
        <taxon>Chelicerata</taxon>
        <taxon>Arachnida</taxon>
        <taxon>Araneae</taxon>
        <taxon>Araneomorphae</taxon>
        <taxon>Entelegynae</taxon>
        <taxon>Araneoidea</taxon>
        <taxon>Nephilidae</taxon>
        <taxon>Trichonephila</taxon>
    </lineage>
</organism>